<feature type="region of interest" description="Disordered" evidence="17">
    <location>
        <begin position="45"/>
        <end position="86"/>
    </location>
</feature>
<dbReference type="GO" id="GO:0016887">
    <property type="term" value="F:ATP hydrolysis activity"/>
    <property type="evidence" value="ECO:0007669"/>
    <property type="project" value="InterPro"/>
</dbReference>
<keyword evidence="16 18" id="KW-0472">Membrane</keyword>
<sequence length="801" mass="88336">MCALVLRRSVPSRLNASQNSSNWRTFLLTSSRIISTPSLALNFTSSFHPPRTVSVNRSEYDSSRRDGKEAEESSQHTPGCRQSRSVSQPVYDFVQWIRATQSLPQKEVPKQSSGGKHESGNKQNPEDEDDSRKNAMIRLAIWMAAAYGTVTLLSYLIPNAGSAQGFRFISWNEFVYQMLQAGEVEQVVVKPEINLAVVYLQDGAIVRGRRAEHRVYHMMLQDVGKFESKLREAEAEMGIRPGFEIPVIIERNNDTAWIILLSLVAVSFMVLYMFRNGAIKKTGFGDMFSGLTKAKFTLRDPLTAKDQGVKFADVAGLQEAKQEVMELVSYLRDQKRYRALGAKIPKGVLMLGPPGCGKTLLAKAIATEASVPFLSMAGTEFVEMIGGLGAARVRDLFKEARRRAPCIIYIDEIDAIGRKRSGGSGGGAAGGGSGEEEQTLNQLLVEMDGMGSSEGVMVLASTNRPDILDRALQRPGRFDRHITIDSPTLQDRKEIFEVYLKKIKLKGDVGKFAGHFAKLTPGMTGADIANVVNEAAIHAATALKPIVDRTDFEAALERVVAGQEKKTNMLSGQEKEIVAYHEAGHALVGWLLQHTDALLRVSIKPRTSHALGFAQYTPNEQKLYSSEDLLERMAMALGGRAAEAVIFNKISTGAQDDLRKVTKMAYAQVRAYGMSPAVGLIAFPEVDSDDRAGFLTKPYSKRLAHIMDTEARNLVAHAYKTAEKVLVDNRDKLVKLAEMLIKKEQLSYEDVELLIGSPPYGPKSKITPSDWDSFQEEDYTDVKSPRDMPSSESPPARSDSS</sequence>
<evidence type="ECO:0000256" key="13">
    <source>
        <dbReference type="ARBA" id="ARBA00022946"/>
    </source>
</evidence>
<keyword evidence="12" id="KW-0067">ATP-binding</keyword>
<dbReference type="NCBIfam" id="TIGR01241">
    <property type="entry name" value="FtsH_fam"/>
    <property type="match status" value="1"/>
</dbReference>
<dbReference type="InterPro" id="IPR027417">
    <property type="entry name" value="P-loop_NTPase"/>
</dbReference>
<evidence type="ECO:0000256" key="16">
    <source>
        <dbReference type="ARBA" id="ARBA00023136"/>
    </source>
</evidence>
<dbReference type="Pfam" id="PF06480">
    <property type="entry name" value="FtsH_ext"/>
    <property type="match status" value="1"/>
</dbReference>
<keyword evidence="21" id="KW-1185">Reference proteome</keyword>
<dbReference type="PANTHER" id="PTHR43655:SF8">
    <property type="entry name" value="PARAPLEGIN"/>
    <property type="match status" value="1"/>
</dbReference>
<comment type="subcellular location">
    <subcellularLocation>
        <location evidence="2">Membrane</location>
        <topology evidence="2">Multi-pass membrane protein</topology>
    </subcellularLocation>
    <subcellularLocation>
        <location evidence="3">Mitochondrion</location>
    </subcellularLocation>
</comment>
<dbReference type="InterPro" id="IPR041569">
    <property type="entry name" value="AAA_lid_3"/>
</dbReference>
<evidence type="ECO:0000313" key="21">
    <source>
        <dbReference type="Proteomes" id="UP000186922"/>
    </source>
</evidence>
<evidence type="ECO:0000256" key="2">
    <source>
        <dbReference type="ARBA" id="ARBA00004141"/>
    </source>
</evidence>
<dbReference type="InterPro" id="IPR003959">
    <property type="entry name" value="ATPase_AAA_core"/>
</dbReference>
<feature type="compositionally biased region" description="Polar residues" evidence="17">
    <location>
        <begin position="75"/>
        <end position="86"/>
    </location>
</feature>
<keyword evidence="8" id="KW-0479">Metal-binding</keyword>
<dbReference type="Pfam" id="PF00004">
    <property type="entry name" value="AAA"/>
    <property type="match status" value="1"/>
</dbReference>
<evidence type="ECO:0000256" key="10">
    <source>
        <dbReference type="ARBA" id="ARBA00022801"/>
    </source>
</evidence>
<feature type="region of interest" description="Disordered" evidence="17">
    <location>
        <begin position="757"/>
        <end position="801"/>
    </location>
</feature>
<dbReference type="MEROPS" id="M41.006"/>
<evidence type="ECO:0000256" key="15">
    <source>
        <dbReference type="ARBA" id="ARBA00023049"/>
    </source>
</evidence>
<evidence type="ECO:0000259" key="19">
    <source>
        <dbReference type="SMART" id="SM00382"/>
    </source>
</evidence>
<keyword evidence="15" id="KW-0482">Metalloprotease</keyword>
<keyword evidence="7 18" id="KW-0812">Transmembrane</keyword>
<dbReference type="GO" id="GO:0005524">
    <property type="term" value="F:ATP binding"/>
    <property type="evidence" value="ECO:0007669"/>
    <property type="project" value="UniProtKB-KW"/>
</dbReference>
<dbReference type="FunFam" id="1.10.8.60:FF:000019">
    <property type="entry name" value="AFG3-like AAA ATPase 2"/>
    <property type="match status" value="1"/>
</dbReference>
<dbReference type="GO" id="GO:0004176">
    <property type="term" value="F:ATP-dependent peptidase activity"/>
    <property type="evidence" value="ECO:0007669"/>
    <property type="project" value="InterPro"/>
</dbReference>
<feature type="compositionally biased region" description="Polar residues" evidence="17">
    <location>
        <begin position="45"/>
        <end position="57"/>
    </location>
</feature>
<dbReference type="GO" id="GO:0005745">
    <property type="term" value="C:m-AAA complex"/>
    <property type="evidence" value="ECO:0007669"/>
    <property type="project" value="TreeGrafter"/>
</dbReference>
<organism evidence="20 21">
    <name type="scientific">Ramazzottius varieornatus</name>
    <name type="common">Water bear</name>
    <name type="synonym">Tardigrade</name>
    <dbReference type="NCBI Taxonomy" id="947166"/>
    <lineage>
        <taxon>Eukaryota</taxon>
        <taxon>Metazoa</taxon>
        <taxon>Ecdysozoa</taxon>
        <taxon>Tardigrada</taxon>
        <taxon>Eutardigrada</taxon>
        <taxon>Parachela</taxon>
        <taxon>Hypsibioidea</taxon>
        <taxon>Ramazzottiidae</taxon>
        <taxon>Ramazzottius</taxon>
    </lineage>
</organism>
<dbReference type="SUPFAM" id="SSF52540">
    <property type="entry name" value="P-loop containing nucleoside triphosphate hydrolases"/>
    <property type="match status" value="1"/>
</dbReference>
<evidence type="ECO:0000256" key="4">
    <source>
        <dbReference type="ARBA" id="ARBA00010044"/>
    </source>
</evidence>
<evidence type="ECO:0000256" key="11">
    <source>
        <dbReference type="ARBA" id="ARBA00022833"/>
    </source>
</evidence>
<dbReference type="OrthoDB" id="1413014at2759"/>
<keyword evidence="10" id="KW-0378">Hydrolase</keyword>
<evidence type="ECO:0000256" key="3">
    <source>
        <dbReference type="ARBA" id="ARBA00004173"/>
    </source>
</evidence>
<feature type="domain" description="AAA+ ATPase" evidence="19">
    <location>
        <begin position="344"/>
        <end position="488"/>
    </location>
</feature>
<dbReference type="Proteomes" id="UP000186922">
    <property type="component" value="Unassembled WGS sequence"/>
</dbReference>
<dbReference type="InterPro" id="IPR011546">
    <property type="entry name" value="Pept_M41_FtsH_extracell"/>
</dbReference>
<feature type="transmembrane region" description="Helical" evidence="18">
    <location>
        <begin position="139"/>
        <end position="157"/>
    </location>
</feature>
<evidence type="ECO:0000256" key="17">
    <source>
        <dbReference type="SAM" id="MobiDB-lite"/>
    </source>
</evidence>
<dbReference type="SUPFAM" id="SSF140990">
    <property type="entry name" value="FtsH protease domain-like"/>
    <property type="match status" value="1"/>
</dbReference>
<evidence type="ECO:0000256" key="14">
    <source>
        <dbReference type="ARBA" id="ARBA00022989"/>
    </source>
</evidence>
<dbReference type="Gene3D" id="1.10.8.60">
    <property type="match status" value="1"/>
</dbReference>
<keyword evidence="11" id="KW-0862">Zinc</keyword>
<feature type="transmembrane region" description="Helical" evidence="18">
    <location>
        <begin position="256"/>
        <end position="274"/>
    </location>
</feature>
<proteinExistence type="inferred from homology"/>
<keyword evidence="9" id="KW-0547">Nucleotide-binding</keyword>
<comment type="similarity">
    <text evidence="4">In the C-terminal section; belongs to the peptidase M41 family.</text>
</comment>
<dbReference type="GO" id="GO:0004222">
    <property type="term" value="F:metalloendopeptidase activity"/>
    <property type="evidence" value="ECO:0007669"/>
    <property type="project" value="InterPro"/>
</dbReference>
<feature type="compositionally biased region" description="Basic and acidic residues" evidence="17">
    <location>
        <begin position="58"/>
        <end position="74"/>
    </location>
</feature>
<dbReference type="AlphaFoldDB" id="A0A1D1W016"/>
<dbReference type="STRING" id="947166.A0A1D1W016"/>
<evidence type="ECO:0000256" key="18">
    <source>
        <dbReference type="SAM" id="Phobius"/>
    </source>
</evidence>
<comment type="cofactor">
    <cofactor evidence="1">
        <name>Zn(2+)</name>
        <dbReference type="ChEBI" id="CHEBI:29105"/>
    </cofactor>
</comment>
<dbReference type="InterPro" id="IPR050928">
    <property type="entry name" value="ATP-dep_Zn_Metalloprotease"/>
</dbReference>
<evidence type="ECO:0000256" key="7">
    <source>
        <dbReference type="ARBA" id="ARBA00022692"/>
    </source>
</evidence>
<dbReference type="InterPro" id="IPR005936">
    <property type="entry name" value="FtsH"/>
</dbReference>
<comment type="similarity">
    <text evidence="5">In the N-terminal section; belongs to the AAA ATPase family.</text>
</comment>
<keyword evidence="14 18" id="KW-1133">Transmembrane helix</keyword>
<dbReference type="FunFam" id="1.20.58.760:FF:000003">
    <property type="entry name" value="AFG3-like AAA ATPase 2"/>
    <property type="match status" value="1"/>
</dbReference>
<gene>
    <name evidence="20" type="primary">RvY_16876-1</name>
    <name evidence="20" type="synonym">RvY_16876.1</name>
    <name evidence="20" type="ORF">RvY_16876</name>
</gene>
<dbReference type="SMART" id="SM00382">
    <property type="entry name" value="AAA"/>
    <property type="match status" value="1"/>
</dbReference>
<dbReference type="HAMAP" id="MF_01458">
    <property type="entry name" value="FtsH"/>
    <property type="match status" value="1"/>
</dbReference>
<dbReference type="Pfam" id="PF17862">
    <property type="entry name" value="AAA_lid_3"/>
    <property type="match status" value="1"/>
</dbReference>
<evidence type="ECO:0000256" key="12">
    <source>
        <dbReference type="ARBA" id="ARBA00022840"/>
    </source>
</evidence>
<protein>
    <recommendedName>
        <fullName evidence="19">AAA+ ATPase domain-containing protein</fullName>
    </recommendedName>
</protein>
<comment type="caution">
    <text evidence="20">The sequence shown here is derived from an EMBL/GenBank/DDBJ whole genome shotgun (WGS) entry which is preliminary data.</text>
</comment>
<evidence type="ECO:0000256" key="6">
    <source>
        <dbReference type="ARBA" id="ARBA00022670"/>
    </source>
</evidence>
<dbReference type="InterPro" id="IPR000642">
    <property type="entry name" value="Peptidase_M41"/>
</dbReference>
<evidence type="ECO:0000256" key="5">
    <source>
        <dbReference type="ARBA" id="ARBA00010550"/>
    </source>
</evidence>
<dbReference type="Pfam" id="PF01434">
    <property type="entry name" value="Peptidase_M41"/>
    <property type="match status" value="1"/>
</dbReference>
<dbReference type="EMBL" id="BDGG01000014">
    <property type="protein sequence ID" value="GAV06972.1"/>
    <property type="molecule type" value="Genomic_DNA"/>
</dbReference>
<dbReference type="Gene3D" id="3.40.50.300">
    <property type="entry name" value="P-loop containing nucleotide triphosphate hydrolases"/>
    <property type="match status" value="1"/>
</dbReference>
<dbReference type="InterPro" id="IPR003593">
    <property type="entry name" value="AAA+_ATPase"/>
</dbReference>
<reference evidence="20 21" key="1">
    <citation type="journal article" date="2016" name="Nat. Commun.">
        <title>Extremotolerant tardigrade genome and improved radiotolerance of human cultured cells by tardigrade-unique protein.</title>
        <authorList>
            <person name="Hashimoto T."/>
            <person name="Horikawa D.D."/>
            <person name="Saito Y."/>
            <person name="Kuwahara H."/>
            <person name="Kozuka-Hata H."/>
            <person name="Shin-I T."/>
            <person name="Minakuchi Y."/>
            <person name="Ohishi K."/>
            <person name="Motoyama A."/>
            <person name="Aizu T."/>
            <person name="Enomoto A."/>
            <person name="Kondo K."/>
            <person name="Tanaka S."/>
            <person name="Hara Y."/>
            <person name="Koshikawa S."/>
            <person name="Sagara H."/>
            <person name="Miura T."/>
            <person name="Yokobori S."/>
            <person name="Miyagawa K."/>
            <person name="Suzuki Y."/>
            <person name="Kubo T."/>
            <person name="Oyama M."/>
            <person name="Kohara Y."/>
            <person name="Fujiyama A."/>
            <person name="Arakawa K."/>
            <person name="Katayama T."/>
            <person name="Toyoda A."/>
            <person name="Kunieda T."/>
        </authorList>
    </citation>
    <scope>NUCLEOTIDE SEQUENCE [LARGE SCALE GENOMIC DNA]</scope>
    <source>
        <strain evidence="20 21">YOKOZUNA-1</strain>
    </source>
</reference>
<dbReference type="CDD" id="cd19501">
    <property type="entry name" value="RecA-like_FtsH"/>
    <property type="match status" value="1"/>
</dbReference>
<dbReference type="GO" id="GO:0034982">
    <property type="term" value="P:mitochondrial protein processing"/>
    <property type="evidence" value="ECO:0007669"/>
    <property type="project" value="TreeGrafter"/>
</dbReference>
<evidence type="ECO:0000256" key="8">
    <source>
        <dbReference type="ARBA" id="ARBA00022723"/>
    </source>
</evidence>
<evidence type="ECO:0000256" key="1">
    <source>
        <dbReference type="ARBA" id="ARBA00001947"/>
    </source>
</evidence>
<dbReference type="PANTHER" id="PTHR43655">
    <property type="entry name" value="ATP-DEPENDENT PROTEASE"/>
    <property type="match status" value="1"/>
</dbReference>
<feature type="region of interest" description="Disordered" evidence="17">
    <location>
        <begin position="104"/>
        <end position="131"/>
    </location>
</feature>
<evidence type="ECO:0000313" key="20">
    <source>
        <dbReference type="EMBL" id="GAV06972.1"/>
    </source>
</evidence>
<feature type="compositionally biased region" description="Low complexity" evidence="17">
    <location>
        <begin position="790"/>
        <end position="801"/>
    </location>
</feature>
<feature type="compositionally biased region" description="Polar residues" evidence="17">
    <location>
        <begin position="104"/>
        <end position="114"/>
    </location>
</feature>
<keyword evidence="13" id="KW-0809">Transit peptide</keyword>
<evidence type="ECO:0000256" key="9">
    <source>
        <dbReference type="ARBA" id="ARBA00022741"/>
    </source>
</evidence>
<dbReference type="Gene3D" id="1.20.58.760">
    <property type="entry name" value="Peptidase M41"/>
    <property type="match status" value="1"/>
</dbReference>
<dbReference type="InterPro" id="IPR037219">
    <property type="entry name" value="Peptidase_M41-like"/>
</dbReference>
<dbReference type="FunFam" id="3.40.50.300:FF:000277">
    <property type="entry name" value="ATP-dependent zinc metalloprotease FtsH"/>
    <property type="match status" value="1"/>
</dbReference>
<name>A0A1D1W016_RAMVA</name>
<dbReference type="Gene3D" id="3.40.1690.20">
    <property type="match status" value="1"/>
</dbReference>
<accession>A0A1D1W016</accession>
<dbReference type="GO" id="GO:0008270">
    <property type="term" value="F:zinc ion binding"/>
    <property type="evidence" value="ECO:0007669"/>
    <property type="project" value="InterPro"/>
</dbReference>
<keyword evidence="6" id="KW-0645">Protease</keyword>